<evidence type="ECO:0000256" key="2">
    <source>
        <dbReference type="ARBA" id="ARBA00022692"/>
    </source>
</evidence>
<comment type="subcellular location">
    <subcellularLocation>
        <location evidence="1 5">Membrane</location>
        <topology evidence="1 5">Multi-pass membrane protein</topology>
    </subcellularLocation>
</comment>
<keyword evidence="3 5" id="KW-1133">Transmembrane helix</keyword>
<organism evidence="6 7">
    <name type="scientific">Lentinula guzmanii</name>
    <dbReference type="NCBI Taxonomy" id="2804957"/>
    <lineage>
        <taxon>Eukaryota</taxon>
        <taxon>Fungi</taxon>
        <taxon>Dikarya</taxon>
        <taxon>Basidiomycota</taxon>
        <taxon>Agaricomycotina</taxon>
        <taxon>Agaricomycetes</taxon>
        <taxon>Agaricomycetidae</taxon>
        <taxon>Agaricales</taxon>
        <taxon>Marasmiineae</taxon>
        <taxon>Omphalotaceae</taxon>
        <taxon>Lentinula</taxon>
    </lineage>
</organism>
<dbReference type="AlphaFoldDB" id="A0AA38N5I6"/>
<evidence type="ECO:0000256" key="4">
    <source>
        <dbReference type="ARBA" id="ARBA00023136"/>
    </source>
</evidence>
<dbReference type="PANTHER" id="PTHR12483:SF27">
    <property type="entry name" value="COPPER TRANSPORT PROTEIN CTR1"/>
    <property type="match status" value="1"/>
</dbReference>
<evidence type="ECO:0000313" key="6">
    <source>
        <dbReference type="EMBL" id="KAJ3736967.1"/>
    </source>
</evidence>
<comment type="similarity">
    <text evidence="5">Belongs to the copper transporter (Ctr) (TC 1.A.56) family. SLC31A subfamily.</text>
</comment>
<evidence type="ECO:0000256" key="1">
    <source>
        <dbReference type="ARBA" id="ARBA00004141"/>
    </source>
</evidence>
<comment type="caution">
    <text evidence="6">The sequence shown here is derived from an EMBL/GenBank/DDBJ whole genome shotgun (WGS) entry which is preliminary data.</text>
</comment>
<dbReference type="EMBL" id="JANVFO010000003">
    <property type="protein sequence ID" value="KAJ3736967.1"/>
    <property type="molecule type" value="Genomic_DNA"/>
</dbReference>
<reference evidence="6" key="1">
    <citation type="submission" date="2022-08" db="EMBL/GenBank/DDBJ databases">
        <authorList>
            <consortium name="DOE Joint Genome Institute"/>
            <person name="Min B."/>
            <person name="Sierra-Patev S."/>
            <person name="Naranjo-Ortiz M."/>
            <person name="Looney B."/>
            <person name="Konkel Z."/>
            <person name="Slot J.C."/>
            <person name="Sakamoto Y."/>
            <person name="Steenwyk J.L."/>
            <person name="Rokas A."/>
            <person name="Carro J."/>
            <person name="Camarero S."/>
            <person name="Ferreira P."/>
            <person name="Molpeceres G."/>
            <person name="Ruiz-duenas F.J."/>
            <person name="Serrano A."/>
            <person name="Henrissat B."/>
            <person name="Drula E."/>
            <person name="Hughes K.W."/>
            <person name="Mata J.L."/>
            <person name="Ishikawa N.K."/>
            <person name="Vargas-Isla R."/>
            <person name="Ushijima S."/>
            <person name="Smith C.A."/>
            <person name="Ahrendt S."/>
            <person name="Andreopoulos W."/>
            <person name="He G."/>
            <person name="LaButti K."/>
            <person name="Lipzen A."/>
            <person name="Ng V."/>
            <person name="Riley R."/>
            <person name="Sandor L."/>
            <person name="Barry K."/>
            <person name="Martinez A.T."/>
            <person name="Xiao Y."/>
            <person name="Gibbons J.G."/>
            <person name="Terashima K."/>
            <person name="Hibbett D.S."/>
            <person name="Grigoriev I.V."/>
        </authorList>
    </citation>
    <scope>NUCLEOTIDE SEQUENCE</scope>
    <source>
        <strain evidence="6">ET3784</strain>
    </source>
</reference>
<keyword evidence="5" id="KW-0186">Copper</keyword>
<dbReference type="Proteomes" id="UP001176059">
    <property type="component" value="Unassembled WGS sequence"/>
</dbReference>
<proteinExistence type="inferred from homology"/>
<feature type="transmembrane region" description="Helical" evidence="5">
    <location>
        <begin position="36"/>
        <end position="55"/>
    </location>
</feature>
<feature type="transmembrane region" description="Helical" evidence="5">
    <location>
        <begin position="127"/>
        <end position="153"/>
    </location>
</feature>
<dbReference type="InterPro" id="IPR007274">
    <property type="entry name" value="Cop_transporter"/>
</dbReference>
<evidence type="ECO:0000313" key="7">
    <source>
        <dbReference type="Proteomes" id="UP001176059"/>
    </source>
</evidence>
<accession>A0AA38N5I6</accession>
<dbReference type="Pfam" id="PF04145">
    <property type="entry name" value="Ctr"/>
    <property type="match status" value="1"/>
</dbReference>
<dbReference type="GO" id="GO:0005375">
    <property type="term" value="F:copper ion transmembrane transporter activity"/>
    <property type="evidence" value="ECO:0007669"/>
    <property type="project" value="UniProtKB-UniRule"/>
</dbReference>
<keyword evidence="4 5" id="KW-0472">Membrane</keyword>
<reference evidence="6" key="2">
    <citation type="journal article" date="2023" name="Proc. Natl. Acad. Sci. U.S.A.">
        <title>A global phylogenomic analysis of the shiitake genus Lentinula.</title>
        <authorList>
            <person name="Sierra-Patev S."/>
            <person name="Min B."/>
            <person name="Naranjo-Ortiz M."/>
            <person name="Looney B."/>
            <person name="Konkel Z."/>
            <person name="Slot J.C."/>
            <person name="Sakamoto Y."/>
            <person name="Steenwyk J.L."/>
            <person name="Rokas A."/>
            <person name="Carro J."/>
            <person name="Camarero S."/>
            <person name="Ferreira P."/>
            <person name="Molpeceres G."/>
            <person name="Ruiz-Duenas F.J."/>
            <person name="Serrano A."/>
            <person name="Henrissat B."/>
            <person name="Drula E."/>
            <person name="Hughes K.W."/>
            <person name="Mata J.L."/>
            <person name="Ishikawa N.K."/>
            <person name="Vargas-Isla R."/>
            <person name="Ushijima S."/>
            <person name="Smith C.A."/>
            <person name="Donoghue J."/>
            <person name="Ahrendt S."/>
            <person name="Andreopoulos W."/>
            <person name="He G."/>
            <person name="LaButti K."/>
            <person name="Lipzen A."/>
            <person name="Ng V."/>
            <person name="Riley R."/>
            <person name="Sandor L."/>
            <person name="Barry K."/>
            <person name="Martinez A.T."/>
            <person name="Xiao Y."/>
            <person name="Gibbons J.G."/>
            <person name="Terashima K."/>
            <person name="Grigoriev I.V."/>
            <person name="Hibbett D."/>
        </authorList>
    </citation>
    <scope>NUCLEOTIDE SEQUENCE</scope>
    <source>
        <strain evidence="6">ET3784</strain>
    </source>
</reference>
<keyword evidence="5" id="KW-0406">Ion transport</keyword>
<sequence length="166" mass="18105">MSSTSATNMTMMMKNYLHFTAGDNLLFQTWHPDSSGAMAGACIGLVLVALFERWLSATRTGLQSYWHQRALALSANGTLAEKCCEDEDSVSAQPVSKSAPSQNKRTVPPFIVTHDILRGSIYAIHALLGYILMLAVMTFQAAYVISIILGLGIGEILFGRMSYSSY</sequence>
<dbReference type="PANTHER" id="PTHR12483">
    <property type="entry name" value="SOLUTE CARRIER FAMILY 31 COPPER TRANSPORTERS"/>
    <property type="match status" value="1"/>
</dbReference>
<keyword evidence="2 5" id="KW-0812">Transmembrane</keyword>
<gene>
    <name evidence="6" type="ORF">DFJ43DRAFT_1048607</name>
</gene>
<evidence type="ECO:0000256" key="5">
    <source>
        <dbReference type="RuleBase" id="RU367022"/>
    </source>
</evidence>
<keyword evidence="5" id="KW-0187">Copper transport</keyword>
<keyword evidence="5" id="KW-0813">Transport</keyword>
<dbReference type="GO" id="GO:0005886">
    <property type="term" value="C:plasma membrane"/>
    <property type="evidence" value="ECO:0007669"/>
    <property type="project" value="TreeGrafter"/>
</dbReference>
<name>A0AA38N5I6_9AGAR</name>
<evidence type="ECO:0000256" key="3">
    <source>
        <dbReference type="ARBA" id="ARBA00022989"/>
    </source>
</evidence>
<keyword evidence="7" id="KW-1185">Reference proteome</keyword>
<protein>
    <recommendedName>
        <fullName evidence="5">Copper transport protein</fullName>
    </recommendedName>
</protein>